<organism evidence="7 8">
    <name type="scientific">Penicillium canescens</name>
    <dbReference type="NCBI Taxonomy" id="5083"/>
    <lineage>
        <taxon>Eukaryota</taxon>
        <taxon>Fungi</taxon>
        <taxon>Dikarya</taxon>
        <taxon>Ascomycota</taxon>
        <taxon>Pezizomycotina</taxon>
        <taxon>Eurotiomycetes</taxon>
        <taxon>Eurotiomycetidae</taxon>
        <taxon>Eurotiales</taxon>
        <taxon>Aspergillaceae</taxon>
        <taxon>Penicillium</taxon>
    </lineage>
</organism>
<dbReference type="InterPro" id="IPR029030">
    <property type="entry name" value="Caspase-like_dom_sf"/>
</dbReference>
<dbReference type="GO" id="GO:0006508">
    <property type="term" value="P:proteolysis"/>
    <property type="evidence" value="ECO:0007669"/>
    <property type="project" value="UniProtKB-KW"/>
</dbReference>
<dbReference type="Gene3D" id="3.40.50.1460">
    <property type="match status" value="1"/>
</dbReference>
<dbReference type="GO" id="GO:0004197">
    <property type="term" value="F:cysteine-type endopeptidase activity"/>
    <property type="evidence" value="ECO:0007669"/>
    <property type="project" value="InterPro"/>
</dbReference>
<sequence length="886" mass="98257">MRAGVAGAPLALPRHVTPRMFAVQDCRQATEGVHHHVACLIDSPYLSRRPATSSSGGTMAQTKRALVITSPWGDLRGTENDGRCMQSLLARYGFQVLSCHGAQATRKGILEAWQQLISSTSSGDSVAIYYSGHGGFVECAANEDNGKEWRYQFLVPVDFEDPSSGGFNGVLDVELAQLLRATTARTRNVTVILDCCYSGRMVRAPGYGDAARPKQVPSVHYEDVADFLTSYAESVSKDSNHMKWDENPDAVRVVAAAPSETAWEVRGKDGRWMGSFTSALVQVMNEAHNRRLPWRTSILRVQDLVQTQFPSQHPLVEGPHARLHFSLDEAVSDAIHLKIENGQPVLQAGRVAHVSEGDMYAVTCLDTEIFSKEDQIAVCEIINVHPFQAEGRLYYTTSNPIQEVPSEGALAFLQQSAHYRWPISAPPSVLHLLSPKVQQSRFIRFLGENELGSPLISVYHQESFIGIQSQDGMQLTTRYFNPESLTHADHVCQAVVADADRLACAQNLLGLRNGNADEPFSHQVDVKVGLVENHQPTKTLTGSGCDHLCEDQRIYISLRNDGTTTAYVSILHINVQGKISLISKSSPLGIELHAQRSHWLRKTSFGVLEGLRVSWPADLPRTRPIDEHLLLFITTSPVDLRAISDPHVTPQRTAVSKLERTMYQLCRGERRDLMDDDELGQTAYDIVHIPLTLFAREQPAAPHSLRRTGLQEPQRNCNQLSDDKYELVIPSMLSEAQDLPELPPHLLTEPKGYFNQALRRVKGVPACVWVVNEHTEAITVVVSQYRPSRLWTEASLNVSTTGAGFDLSTTTFTPPVTRKTLPAATADLKPSTAAFPLWTRRDGFGVITVFVSAAQTLYIENDRIPMGATAYFRNEPDLHIVEYKAR</sequence>
<evidence type="ECO:0000259" key="6">
    <source>
        <dbReference type="Pfam" id="PF00656"/>
    </source>
</evidence>
<evidence type="ECO:0000256" key="3">
    <source>
        <dbReference type="ARBA" id="ARBA00022703"/>
    </source>
</evidence>
<dbReference type="Proteomes" id="UP001219568">
    <property type="component" value="Unassembled WGS sequence"/>
</dbReference>
<dbReference type="PANTHER" id="PTHR48104">
    <property type="entry name" value="METACASPASE-4"/>
    <property type="match status" value="1"/>
</dbReference>
<keyword evidence="8" id="KW-1185">Reference proteome</keyword>
<dbReference type="EMBL" id="JAQJZL010000005">
    <property type="protein sequence ID" value="KAJ6041304.1"/>
    <property type="molecule type" value="Genomic_DNA"/>
</dbReference>
<evidence type="ECO:0000313" key="8">
    <source>
        <dbReference type="Proteomes" id="UP001219568"/>
    </source>
</evidence>
<reference evidence="7" key="1">
    <citation type="journal article" date="2023" name="IMA Fungus">
        <title>Comparative genomic study of the Penicillium genus elucidates a diverse pangenome and 15 lateral gene transfer events.</title>
        <authorList>
            <person name="Petersen C."/>
            <person name="Sorensen T."/>
            <person name="Nielsen M.R."/>
            <person name="Sondergaard T.E."/>
            <person name="Sorensen J.L."/>
            <person name="Fitzpatrick D.A."/>
            <person name="Frisvad J.C."/>
            <person name="Nielsen K.L."/>
        </authorList>
    </citation>
    <scope>NUCLEOTIDE SEQUENCE</scope>
    <source>
        <strain evidence="7">IBT 15450</strain>
    </source>
</reference>
<evidence type="ECO:0000256" key="1">
    <source>
        <dbReference type="ARBA" id="ARBA00009005"/>
    </source>
</evidence>
<keyword evidence="5" id="KW-0865">Zymogen</keyword>
<keyword evidence="4" id="KW-0788">Thiol protease</keyword>
<accession>A0AAD6IB16</accession>
<evidence type="ECO:0000256" key="5">
    <source>
        <dbReference type="ARBA" id="ARBA00023145"/>
    </source>
</evidence>
<name>A0AAD6IB16_PENCN</name>
<keyword evidence="2" id="KW-0645">Protease</keyword>
<dbReference type="PANTHER" id="PTHR48104:SF30">
    <property type="entry name" value="METACASPASE-1"/>
    <property type="match status" value="1"/>
</dbReference>
<evidence type="ECO:0000313" key="7">
    <source>
        <dbReference type="EMBL" id="KAJ6041304.1"/>
    </source>
</evidence>
<dbReference type="AlphaFoldDB" id="A0AAD6IB16"/>
<keyword evidence="4" id="KW-0378">Hydrolase</keyword>
<keyword evidence="3" id="KW-0053">Apoptosis</keyword>
<feature type="domain" description="Peptidase C14 caspase" evidence="6">
    <location>
        <begin position="63"/>
        <end position="316"/>
    </location>
</feature>
<comment type="similarity">
    <text evidence="1">Belongs to the peptidase C14B family.</text>
</comment>
<gene>
    <name evidence="7" type="ORF">N7460_006694</name>
</gene>
<dbReference type="GO" id="GO:0005737">
    <property type="term" value="C:cytoplasm"/>
    <property type="evidence" value="ECO:0007669"/>
    <property type="project" value="TreeGrafter"/>
</dbReference>
<dbReference type="InterPro" id="IPR050452">
    <property type="entry name" value="Metacaspase"/>
</dbReference>
<dbReference type="GO" id="GO:0006915">
    <property type="term" value="P:apoptotic process"/>
    <property type="evidence" value="ECO:0007669"/>
    <property type="project" value="UniProtKB-KW"/>
</dbReference>
<proteinExistence type="inferred from homology"/>
<protein>
    <recommendedName>
        <fullName evidence="6">Peptidase C14 caspase domain-containing protein</fullName>
    </recommendedName>
</protein>
<dbReference type="SUPFAM" id="SSF52129">
    <property type="entry name" value="Caspase-like"/>
    <property type="match status" value="1"/>
</dbReference>
<dbReference type="InterPro" id="IPR011600">
    <property type="entry name" value="Pept_C14_caspase"/>
</dbReference>
<evidence type="ECO:0000256" key="4">
    <source>
        <dbReference type="ARBA" id="ARBA00022807"/>
    </source>
</evidence>
<evidence type="ECO:0000256" key="2">
    <source>
        <dbReference type="ARBA" id="ARBA00022670"/>
    </source>
</evidence>
<dbReference type="Pfam" id="PF00656">
    <property type="entry name" value="Peptidase_C14"/>
    <property type="match status" value="1"/>
</dbReference>
<comment type="caution">
    <text evidence="7">The sequence shown here is derived from an EMBL/GenBank/DDBJ whole genome shotgun (WGS) entry which is preliminary data.</text>
</comment>
<reference evidence="7" key="2">
    <citation type="submission" date="2023-01" db="EMBL/GenBank/DDBJ databases">
        <authorList>
            <person name="Petersen C."/>
        </authorList>
    </citation>
    <scope>NUCLEOTIDE SEQUENCE</scope>
    <source>
        <strain evidence="7">IBT 15450</strain>
    </source>
</reference>